<keyword evidence="1" id="KW-0233">DNA recombination</keyword>
<dbReference type="SUPFAM" id="SSF52540">
    <property type="entry name" value="P-loop containing nucleoside triphosphate hydrolases"/>
    <property type="match status" value="1"/>
</dbReference>
<accession>A0A4V4HFP4</accession>
<dbReference type="InterPro" id="IPR027417">
    <property type="entry name" value="P-loop_NTPase"/>
</dbReference>
<feature type="non-terminal residue" evidence="3">
    <location>
        <position position="1"/>
    </location>
</feature>
<organism evidence="3 4">
    <name type="scientific">Dendrothele bispora (strain CBS 962.96)</name>
    <dbReference type="NCBI Taxonomy" id="1314807"/>
    <lineage>
        <taxon>Eukaryota</taxon>
        <taxon>Fungi</taxon>
        <taxon>Dikarya</taxon>
        <taxon>Basidiomycota</taxon>
        <taxon>Agaricomycotina</taxon>
        <taxon>Agaricomycetes</taxon>
        <taxon>Agaricomycetidae</taxon>
        <taxon>Agaricales</taxon>
        <taxon>Agaricales incertae sedis</taxon>
        <taxon>Dendrothele</taxon>
    </lineage>
</organism>
<reference evidence="3 4" key="1">
    <citation type="journal article" date="2019" name="Nat. Ecol. Evol.">
        <title>Megaphylogeny resolves global patterns of mushroom evolution.</title>
        <authorList>
            <person name="Varga T."/>
            <person name="Krizsan K."/>
            <person name="Foldi C."/>
            <person name="Dima B."/>
            <person name="Sanchez-Garcia M."/>
            <person name="Sanchez-Ramirez S."/>
            <person name="Szollosi G.J."/>
            <person name="Szarkandi J.G."/>
            <person name="Papp V."/>
            <person name="Albert L."/>
            <person name="Andreopoulos W."/>
            <person name="Angelini C."/>
            <person name="Antonin V."/>
            <person name="Barry K.W."/>
            <person name="Bougher N.L."/>
            <person name="Buchanan P."/>
            <person name="Buyck B."/>
            <person name="Bense V."/>
            <person name="Catcheside P."/>
            <person name="Chovatia M."/>
            <person name="Cooper J."/>
            <person name="Damon W."/>
            <person name="Desjardin D."/>
            <person name="Finy P."/>
            <person name="Geml J."/>
            <person name="Haridas S."/>
            <person name="Hughes K."/>
            <person name="Justo A."/>
            <person name="Karasinski D."/>
            <person name="Kautmanova I."/>
            <person name="Kiss B."/>
            <person name="Kocsube S."/>
            <person name="Kotiranta H."/>
            <person name="LaButti K.M."/>
            <person name="Lechner B.E."/>
            <person name="Liimatainen K."/>
            <person name="Lipzen A."/>
            <person name="Lukacs Z."/>
            <person name="Mihaltcheva S."/>
            <person name="Morgado L.N."/>
            <person name="Niskanen T."/>
            <person name="Noordeloos M.E."/>
            <person name="Ohm R.A."/>
            <person name="Ortiz-Santana B."/>
            <person name="Ovrebo C."/>
            <person name="Racz N."/>
            <person name="Riley R."/>
            <person name="Savchenko A."/>
            <person name="Shiryaev A."/>
            <person name="Soop K."/>
            <person name="Spirin V."/>
            <person name="Szebenyi C."/>
            <person name="Tomsovsky M."/>
            <person name="Tulloss R.E."/>
            <person name="Uehling J."/>
            <person name="Grigoriev I.V."/>
            <person name="Vagvolgyi C."/>
            <person name="Papp T."/>
            <person name="Martin F.M."/>
            <person name="Miettinen O."/>
            <person name="Hibbett D.S."/>
            <person name="Nagy L.G."/>
        </authorList>
    </citation>
    <scope>NUCLEOTIDE SEQUENCE [LARGE SCALE GENOMIC DNA]</scope>
    <source>
        <strain evidence="3 4">CBS 962.96</strain>
    </source>
</reference>
<comment type="similarity">
    <text evidence="1">Belongs to the helicase family.</text>
</comment>
<name>A0A4V4HFP4_DENBC</name>
<evidence type="ECO:0000256" key="1">
    <source>
        <dbReference type="RuleBase" id="RU363044"/>
    </source>
</evidence>
<dbReference type="AlphaFoldDB" id="A0A4V4HFP4"/>
<keyword evidence="1" id="KW-0547">Nucleotide-binding</keyword>
<dbReference type="GO" id="GO:0005524">
    <property type="term" value="F:ATP binding"/>
    <property type="evidence" value="ECO:0007669"/>
    <property type="project" value="UniProtKB-KW"/>
</dbReference>
<gene>
    <name evidence="3" type="ORF">K435DRAFT_590335</name>
</gene>
<comment type="catalytic activity">
    <reaction evidence="1">
        <text>ATP + H2O = ADP + phosphate + H(+)</text>
        <dbReference type="Rhea" id="RHEA:13065"/>
        <dbReference type="ChEBI" id="CHEBI:15377"/>
        <dbReference type="ChEBI" id="CHEBI:15378"/>
        <dbReference type="ChEBI" id="CHEBI:30616"/>
        <dbReference type="ChEBI" id="CHEBI:43474"/>
        <dbReference type="ChEBI" id="CHEBI:456216"/>
        <dbReference type="EC" id="5.6.2.3"/>
    </reaction>
</comment>
<evidence type="ECO:0000313" key="3">
    <source>
        <dbReference type="EMBL" id="THU95725.1"/>
    </source>
</evidence>
<comment type="cofactor">
    <cofactor evidence="1">
        <name>Mg(2+)</name>
        <dbReference type="ChEBI" id="CHEBI:18420"/>
    </cofactor>
</comment>
<proteinExistence type="inferred from homology"/>
<dbReference type="OrthoDB" id="432234at2759"/>
<dbReference type="GO" id="GO:0000723">
    <property type="term" value="P:telomere maintenance"/>
    <property type="evidence" value="ECO:0007669"/>
    <property type="project" value="InterPro"/>
</dbReference>
<dbReference type="GO" id="GO:0016887">
    <property type="term" value="F:ATP hydrolysis activity"/>
    <property type="evidence" value="ECO:0007669"/>
    <property type="project" value="RHEA"/>
</dbReference>
<dbReference type="Proteomes" id="UP000297245">
    <property type="component" value="Unassembled WGS sequence"/>
</dbReference>
<dbReference type="GO" id="GO:0006281">
    <property type="term" value="P:DNA repair"/>
    <property type="evidence" value="ECO:0007669"/>
    <property type="project" value="UniProtKB-KW"/>
</dbReference>
<keyword evidence="1" id="KW-0378">Hydrolase</keyword>
<dbReference type="EMBL" id="ML179193">
    <property type="protein sequence ID" value="THU95725.1"/>
    <property type="molecule type" value="Genomic_DNA"/>
</dbReference>
<evidence type="ECO:0000259" key="2">
    <source>
        <dbReference type="Pfam" id="PF05970"/>
    </source>
</evidence>
<protein>
    <recommendedName>
        <fullName evidence="1">ATP-dependent DNA helicase</fullName>
        <ecNumber evidence="1">5.6.2.3</ecNumber>
    </recommendedName>
</protein>
<keyword evidence="1" id="KW-0347">Helicase</keyword>
<dbReference type="PANTHER" id="PTHR47642:SF5">
    <property type="entry name" value="ATP-DEPENDENT DNA HELICASE"/>
    <property type="match status" value="1"/>
</dbReference>
<keyword evidence="1" id="KW-0227">DNA damage</keyword>
<dbReference type="Pfam" id="PF05970">
    <property type="entry name" value="PIF1"/>
    <property type="match status" value="1"/>
</dbReference>
<keyword evidence="1" id="KW-0067">ATP-binding</keyword>
<dbReference type="GO" id="GO:0043139">
    <property type="term" value="F:5'-3' DNA helicase activity"/>
    <property type="evidence" value="ECO:0007669"/>
    <property type="project" value="UniProtKB-EC"/>
</dbReference>
<feature type="domain" description="DNA helicase Pif1-like DEAD-box helicase" evidence="2">
    <location>
        <begin position="43"/>
        <end position="135"/>
    </location>
</feature>
<dbReference type="InterPro" id="IPR051055">
    <property type="entry name" value="PIF1_helicase"/>
</dbReference>
<dbReference type="Gene3D" id="3.40.50.300">
    <property type="entry name" value="P-loop containing nucleotide triphosphate hydrolases"/>
    <property type="match status" value="1"/>
</dbReference>
<keyword evidence="1" id="KW-0234">DNA repair</keyword>
<dbReference type="PANTHER" id="PTHR47642">
    <property type="entry name" value="ATP-DEPENDENT DNA HELICASE"/>
    <property type="match status" value="1"/>
</dbReference>
<evidence type="ECO:0000313" key="4">
    <source>
        <dbReference type="Proteomes" id="UP000297245"/>
    </source>
</evidence>
<keyword evidence="4" id="KW-1185">Reference proteome</keyword>
<sequence>IISKTISEYNLNQKKTQAFQITSSQYLNRYVFQSSAEAECGPLRMFLTGPGGIGKTHVLNAVKFVMKMYGMDHRIRFLVPTGKAASLINGMTICRGLGIKIKSQQKVLINVNNRSELRAEWKDVDLLFIDEISLLD</sequence>
<dbReference type="EC" id="5.6.2.3" evidence="1"/>
<dbReference type="InterPro" id="IPR010285">
    <property type="entry name" value="DNA_helicase_pif1-like_DEAD"/>
</dbReference>
<feature type="non-terminal residue" evidence="3">
    <location>
        <position position="136"/>
    </location>
</feature>
<dbReference type="GO" id="GO:0006310">
    <property type="term" value="P:DNA recombination"/>
    <property type="evidence" value="ECO:0007669"/>
    <property type="project" value="UniProtKB-KW"/>
</dbReference>